<dbReference type="Pfam" id="PF03704">
    <property type="entry name" value="BTAD"/>
    <property type="match status" value="1"/>
</dbReference>
<dbReference type="CDD" id="cd15831">
    <property type="entry name" value="BTAD"/>
    <property type="match status" value="1"/>
</dbReference>
<keyword evidence="2" id="KW-0804">Transcription</keyword>
<dbReference type="InterPro" id="IPR005158">
    <property type="entry name" value="BTAD"/>
</dbReference>
<reference evidence="4 5" key="1">
    <citation type="submission" date="2021-01" db="EMBL/GenBank/DDBJ databases">
        <title>Whole genome shotgun sequence of Actinoplanes couchii NBRC 106145.</title>
        <authorList>
            <person name="Komaki H."/>
            <person name="Tamura T."/>
        </authorList>
    </citation>
    <scope>NUCLEOTIDE SEQUENCE [LARGE SCALE GENOMIC DNA]</scope>
    <source>
        <strain evidence="4 5">NBRC 106145</strain>
    </source>
</reference>
<name>A0ABQ3X1Y1_9ACTN</name>
<dbReference type="Pfam" id="PF13191">
    <property type="entry name" value="AAA_16"/>
    <property type="match status" value="1"/>
</dbReference>
<dbReference type="PANTHER" id="PTHR35807">
    <property type="entry name" value="TRANSCRIPTIONAL REGULATOR REDD-RELATED"/>
    <property type="match status" value="1"/>
</dbReference>
<feature type="domain" description="Bacterial transcriptional activator" evidence="3">
    <location>
        <begin position="102"/>
        <end position="246"/>
    </location>
</feature>
<dbReference type="Gene3D" id="1.25.40.10">
    <property type="entry name" value="Tetratricopeptide repeat domain"/>
    <property type="match status" value="1"/>
</dbReference>
<gene>
    <name evidence="4" type="ORF">Aco03nite_008730</name>
</gene>
<dbReference type="EMBL" id="BOMG01000019">
    <property type="protein sequence ID" value="GID52469.1"/>
    <property type="molecule type" value="Genomic_DNA"/>
</dbReference>
<dbReference type="RefSeq" id="WP_203793277.1">
    <property type="nucleotide sequence ID" value="NZ_BAAAQE010000097.1"/>
</dbReference>
<protein>
    <recommendedName>
        <fullName evidence="3">Bacterial transcriptional activator domain-containing protein</fullName>
    </recommendedName>
</protein>
<dbReference type="InterPro" id="IPR036388">
    <property type="entry name" value="WH-like_DNA-bd_sf"/>
</dbReference>
<evidence type="ECO:0000313" key="5">
    <source>
        <dbReference type="Proteomes" id="UP000612282"/>
    </source>
</evidence>
<dbReference type="Gene3D" id="1.10.10.10">
    <property type="entry name" value="Winged helix-like DNA-binding domain superfamily/Winged helix DNA-binding domain"/>
    <property type="match status" value="1"/>
</dbReference>
<proteinExistence type="predicted"/>
<dbReference type="SUPFAM" id="SSF52540">
    <property type="entry name" value="P-loop containing nucleoside triphosphate hydrolases"/>
    <property type="match status" value="1"/>
</dbReference>
<dbReference type="InterPro" id="IPR011990">
    <property type="entry name" value="TPR-like_helical_dom_sf"/>
</dbReference>
<evidence type="ECO:0000313" key="4">
    <source>
        <dbReference type="EMBL" id="GID52469.1"/>
    </source>
</evidence>
<evidence type="ECO:0000256" key="1">
    <source>
        <dbReference type="ARBA" id="ARBA00023015"/>
    </source>
</evidence>
<sequence length="1116" mass="117116">MMIKLVGTVMIETLGAAPRQLASAQAQVAFARLIVERSSGTSRDQLADTVWPDGLPDTWASALRSVVSRVRAFVSDGGCDETPPVVAQGGRYLLRLPPGVTVDLERAEEAIREADRAFAGGAHPEARHAAGLAISCLSSPFLPGHEGEWVSSVRERLHGLLVSGLETASLAAAALGDSRDALRLADEAVREAPLRESAHRCRMTAHAAAGNRAEALGAYHRLRRVLADELGVDPAPETQAAYVELLGSGGTPSRPEPSGRISERVPFVGRAAELADVEESWAAAVRGQARVVLVEGPAGIGKSRFLGEAAKRMARNGAMVIFGRCHSGSTVPYQPYVDALSALVSGAPDGGVPGLTAAARVALDVVSVANRPGPLHRAALASAIVDVFSEISRDQPVLLLLENMEAIDRASMALFGRLLCEERALPLLVLGTAGTPSPVTSRFLQAFSDADVNGVLRRVALGGLTDAEIRRLLYDAAPDTAGLPTPKQLAADTAGNPYLLLELLRRPRGGRADDLPPALLEFAASQLGRLAPATRDLLRHAAAAGPVFELDLVAGAAGLSQAQAFGALTEAGAHGWVAEAPDTRPGHRGRVYRFTQDVLRRAVYRSAAPAHRSHLHTLLADAIEGHRPGGLAGYSTQLAHHRALGAAPTGDSRAVRWGWRAAAEVAGQGAAEEAVRLHHQALGHVPPGEPDLFAEALINLGLAQLEAGDNGEQNLLDGAIRSLHRGHVAMAARAVLGLSEVVRTRPQLLSEVLALLDSLMRKEADELDPVLYGRLLARGVRLGALVPDRAAADTALTAMGLVLGELTGPDHRDRRHRLGQEMLDVAIAVEDPAAQLVAAHHVAMAADLAGEEPARSAALAALGQATRLGGGTAAGAALFGEHLVAEAVRQGRFVDAMAAARMVRPLATPIPGVDPAPGTMAARQLLIARWLRAGCWPTWDDSFARGLAAVEHSLTTIVGGERGMPHLTIRALATGALPLPEGDDLLHVLGILAMGAVELGDPRTAEATRALLAPYASHQCGVGYRSFVGPVSLHLGRLAVLGGDWPAAERHLTVALAQLTERGAKPWIALAQGSMARALDGRGRPTDRRHAEAFRREAAQTLATVSLRRPELAVSA</sequence>
<dbReference type="SUPFAM" id="SSF48452">
    <property type="entry name" value="TPR-like"/>
    <property type="match status" value="1"/>
</dbReference>
<dbReference type="Proteomes" id="UP000612282">
    <property type="component" value="Unassembled WGS sequence"/>
</dbReference>
<accession>A0ABQ3X1Y1</accession>
<keyword evidence="1" id="KW-0805">Transcription regulation</keyword>
<dbReference type="InterPro" id="IPR041664">
    <property type="entry name" value="AAA_16"/>
</dbReference>
<dbReference type="InterPro" id="IPR027417">
    <property type="entry name" value="P-loop_NTPase"/>
</dbReference>
<dbReference type="PANTHER" id="PTHR35807:SF1">
    <property type="entry name" value="TRANSCRIPTIONAL REGULATOR REDD"/>
    <property type="match status" value="1"/>
</dbReference>
<evidence type="ECO:0000256" key="2">
    <source>
        <dbReference type="ARBA" id="ARBA00023163"/>
    </source>
</evidence>
<organism evidence="4 5">
    <name type="scientific">Actinoplanes couchii</name>
    <dbReference type="NCBI Taxonomy" id="403638"/>
    <lineage>
        <taxon>Bacteria</taxon>
        <taxon>Bacillati</taxon>
        <taxon>Actinomycetota</taxon>
        <taxon>Actinomycetes</taxon>
        <taxon>Micromonosporales</taxon>
        <taxon>Micromonosporaceae</taxon>
        <taxon>Actinoplanes</taxon>
    </lineage>
</organism>
<dbReference type="InterPro" id="IPR051677">
    <property type="entry name" value="AfsR-DnrI-RedD_regulator"/>
</dbReference>
<keyword evidence="5" id="KW-1185">Reference proteome</keyword>
<comment type="caution">
    <text evidence="4">The sequence shown here is derived from an EMBL/GenBank/DDBJ whole genome shotgun (WGS) entry which is preliminary data.</text>
</comment>
<evidence type="ECO:0000259" key="3">
    <source>
        <dbReference type="SMART" id="SM01043"/>
    </source>
</evidence>
<dbReference type="SMART" id="SM01043">
    <property type="entry name" value="BTAD"/>
    <property type="match status" value="1"/>
</dbReference>